<dbReference type="EMBL" id="OZ034827">
    <property type="protein sequence ID" value="CAL1683580.1"/>
    <property type="molecule type" value="Genomic_DNA"/>
</dbReference>
<gene>
    <name evidence="1" type="ORF">LPLAT_LOCUS9279</name>
</gene>
<reference evidence="1" key="1">
    <citation type="submission" date="2024-04" db="EMBL/GenBank/DDBJ databases">
        <authorList>
            <consortium name="Molecular Ecology Group"/>
        </authorList>
    </citation>
    <scope>NUCLEOTIDE SEQUENCE</scope>
</reference>
<evidence type="ECO:0000313" key="2">
    <source>
        <dbReference type="Proteomes" id="UP001497644"/>
    </source>
</evidence>
<name>A0AAV2NWY9_9HYME</name>
<organism evidence="1 2">
    <name type="scientific">Lasius platythorax</name>
    <dbReference type="NCBI Taxonomy" id="488582"/>
    <lineage>
        <taxon>Eukaryota</taxon>
        <taxon>Metazoa</taxon>
        <taxon>Ecdysozoa</taxon>
        <taxon>Arthropoda</taxon>
        <taxon>Hexapoda</taxon>
        <taxon>Insecta</taxon>
        <taxon>Pterygota</taxon>
        <taxon>Neoptera</taxon>
        <taxon>Endopterygota</taxon>
        <taxon>Hymenoptera</taxon>
        <taxon>Apocrita</taxon>
        <taxon>Aculeata</taxon>
        <taxon>Formicoidea</taxon>
        <taxon>Formicidae</taxon>
        <taxon>Formicinae</taxon>
        <taxon>Lasius</taxon>
        <taxon>Lasius</taxon>
    </lineage>
</organism>
<dbReference type="Proteomes" id="UP001497644">
    <property type="component" value="Chromosome 4"/>
</dbReference>
<protein>
    <submittedName>
        <fullName evidence="1">Uncharacterized protein</fullName>
    </submittedName>
</protein>
<accession>A0AAV2NWY9</accession>
<dbReference type="AlphaFoldDB" id="A0AAV2NWY9"/>
<evidence type="ECO:0000313" key="1">
    <source>
        <dbReference type="EMBL" id="CAL1683580.1"/>
    </source>
</evidence>
<keyword evidence="2" id="KW-1185">Reference proteome</keyword>
<proteinExistence type="predicted"/>
<sequence>MSVEVDTLELEVFEVSLQPLSRTRRTEVAARRVKKKRSRFRDREEIVFEKMRSTRRYDRRAVVDDILIHEF</sequence>